<dbReference type="Gene3D" id="1.20.120.1530">
    <property type="match status" value="1"/>
</dbReference>
<dbReference type="CDD" id="cd01068">
    <property type="entry name" value="globin_sensor"/>
    <property type="match status" value="1"/>
</dbReference>
<comment type="similarity">
    <text evidence="2">Belongs to the methyl-accepting chemotaxis (MCP) protein family.</text>
</comment>
<dbReference type="Pfam" id="PF11563">
    <property type="entry name" value="Protoglobin"/>
    <property type="match status" value="1"/>
</dbReference>
<dbReference type="InterPro" id="IPR012292">
    <property type="entry name" value="Globin/Proto"/>
</dbReference>
<dbReference type="InterPro" id="IPR044398">
    <property type="entry name" value="Globin-sensor_dom"/>
</dbReference>
<dbReference type="EMBL" id="BSNI01000002">
    <property type="protein sequence ID" value="GLQ17722.1"/>
    <property type="molecule type" value="Genomic_DNA"/>
</dbReference>
<dbReference type="Gene3D" id="1.10.287.950">
    <property type="entry name" value="Methyl-accepting chemotaxis protein"/>
    <property type="match status" value="1"/>
</dbReference>
<keyword evidence="3" id="KW-0807">Transducer</keyword>
<reference evidence="6" key="2">
    <citation type="submission" date="2023-01" db="EMBL/GenBank/DDBJ databases">
        <title>Draft genome sequence of Maritalea porphyrae strain NBRC 107169.</title>
        <authorList>
            <person name="Sun Q."/>
            <person name="Mori K."/>
        </authorList>
    </citation>
    <scope>NUCLEOTIDE SEQUENCE</scope>
    <source>
        <strain evidence="6">NBRC 107169</strain>
    </source>
</reference>
<organism evidence="6 7">
    <name type="scientific">Maritalea porphyrae</name>
    <dbReference type="NCBI Taxonomy" id="880732"/>
    <lineage>
        <taxon>Bacteria</taxon>
        <taxon>Pseudomonadati</taxon>
        <taxon>Pseudomonadota</taxon>
        <taxon>Alphaproteobacteria</taxon>
        <taxon>Hyphomicrobiales</taxon>
        <taxon>Devosiaceae</taxon>
        <taxon>Maritalea</taxon>
    </lineage>
</organism>
<evidence type="ECO:0000313" key="6">
    <source>
        <dbReference type="EMBL" id="GLQ17722.1"/>
    </source>
</evidence>
<accession>A0ABQ5UUS9</accession>
<dbReference type="PANTHER" id="PTHR43531">
    <property type="entry name" value="PROTEIN ICFG"/>
    <property type="match status" value="1"/>
</dbReference>
<dbReference type="PROSITE" id="PS50111">
    <property type="entry name" value="CHEMOTAXIS_TRANSDUC_2"/>
    <property type="match status" value="1"/>
</dbReference>
<dbReference type="RefSeq" id="WP_284364083.1">
    <property type="nucleotide sequence ID" value="NZ_BSNI01000002.1"/>
</dbReference>
<evidence type="ECO:0000259" key="4">
    <source>
        <dbReference type="PROSITE" id="PS50111"/>
    </source>
</evidence>
<dbReference type="InterPro" id="IPR051310">
    <property type="entry name" value="MCP_chemotaxis"/>
</dbReference>
<comment type="caution">
    <text evidence="6">The sequence shown here is derived from an EMBL/GenBank/DDBJ whole genome shotgun (WGS) entry which is preliminary data.</text>
</comment>
<dbReference type="InterPro" id="IPR004089">
    <property type="entry name" value="MCPsignal_dom"/>
</dbReference>
<dbReference type="InterPro" id="IPR004090">
    <property type="entry name" value="Chemotax_Me-accpt_rcpt"/>
</dbReference>
<dbReference type="CDD" id="cd11386">
    <property type="entry name" value="MCP_signal"/>
    <property type="match status" value="1"/>
</dbReference>
<dbReference type="InterPro" id="IPR003660">
    <property type="entry name" value="HAMP_dom"/>
</dbReference>
<dbReference type="Proteomes" id="UP001161405">
    <property type="component" value="Unassembled WGS sequence"/>
</dbReference>
<name>A0ABQ5UUS9_9HYPH</name>
<dbReference type="SUPFAM" id="SSF58104">
    <property type="entry name" value="Methyl-accepting chemotaxis protein (MCP) signaling domain"/>
    <property type="match status" value="1"/>
</dbReference>
<gene>
    <name evidence="6" type="ORF">GCM10007879_19710</name>
</gene>
<dbReference type="SUPFAM" id="SSF46458">
    <property type="entry name" value="Globin-like"/>
    <property type="match status" value="1"/>
</dbReference>
<evidence type="ECO:0000256" key="3">
    <source>
        <dbReference type="PROSITE-ProRule" id="PRU00284"/>
    </source>
</evidence>
<evidence type="ECO:0000259" key="5">
    <source>
        <dbReference type="PROSITE" id="PS50885"/>
    </source>
</evidence>
<dbReference type="InterPro" id="IPR009050">
    <property type="entry name" value="Globin-like_sf"/>
</dbReference>
<dbReference type="PANTHER" id="PTHR43531:SF14">
    <property type="entry name" value="METHYL-ACCEPTING CHEMOTAXIS PROTEIN I-RELATED"/>
    <property type="match status" value="1"/>
</dbReference>
<evidence type="ECO:0000256" key="2">
    <source>
        <dbReference type="ARBA" id="ARBA00029447"/>
    </source>
</evidence>
<dbReference type="Gene3D" id="1.10.490.10">
    <property type="entry name" value="Globins"/>
    <property type="match status" value="1"/>
</dbReference>
<dbReference type="PRINTS" id="PR00260">
    <property type="entry name" value="CHEMTRNSDUCR"/>
</dbReference>
<keyword evidence="1" id="KW-0488">Methylation</keyword>
<keyword evidence="7" id="KW-1185">Reference proteome</keyword>
<feature type="domain" description="Methyl-accepting transducer" evidence="4">
    <location>
        <begin position="282"/>
        <end position="511"/>
    </location>
</feature>
<protein>
    <submittedName>
        <fullName evidence="6">Methyl-accepting chemotaxis protein</fullName>
    </submittedName>
</protein>
<sequence length="569" mass="61474">MHNDQDQTSVNERRDIMELDEAGCDRIRAAKSSLMAHMPQALDRFYDKLGGLDELSSLFASEASRSHARAKQTEHWERIANGDIDPDFLRASRKIGDVHAKVGLEPKHYVSGYALIAETLIEGVITDHLAASGGKKGLFGRGGSNVDGEELGKTVSAIIKALLMDIEFSISSYIHQRRLETENVNAEIQRVVKAAQSGDFTQRAEAVVNNEYLMELVESTNNLMHSVDDGLSRADDVLSALAEADLTKRMEGNFQGSFSQLQTNINSVADQLSKLISQIQDTSGSLKTATQEILSGANDLSERSTRQASAIGETSATIKSLSETVGENTKEANKAMQHADDVRKTAEQGGEVMSNASSAMERITTSSEKISNIIGMIDDIAFQTNLLALNASVEAARAGEAGKGFAVVAVEVRRLAQSAAQASSEVKALIEQSATEVGEGTRLVSEAAEKLQKMVEAARKNNELMASIAKNSSTQTSAIDEIKSAVSEIDEMTQHNVALVEETNAAIEQTEQRSTELDEIVEVFKIDGNRVSYAQPVKVETAPQAAKDDLKAAYGVSGNTAIKEEWSEF</sequence>
<evidence type="ECO:0000313" key="7">
    <source>
        <dbReference type="Proteomes" id="UP001161405"/>
    </source>
</evidence>
<dbReference type="PROSITE" id="PS50885">
    <property type="entry name" value="HAMP"/>
    <property type="match status" value="1"/>
</dbReference>
<proteinExistence type="inferred from homology"/>
<feature type="domain" description="HAMP" evidence="5">
    <location>
        <begin position="225"/>
        <end position="277"/>
    </location>
</feature>
<dbReference type="InterPro" id="IPR039379">
    <property type="entry name" value="Protoglobin_sensor_dom"/>
</dbReference>
<reference evidence="6" key="1">
    <citation type="journal article" date="2014" name="Int. J. Syst. Evol. Microbiol.">
        <title>Complete genome of a new Firmicutes species belonging to the dominant human colonic microbiota ('Ruminococcus bicirculans') reveals two chromosomes and a selective capacity to utilize plant glucans.</title>
        <authorList>
            <consortium name="NISC Comparative Sequencing Program"/>
            <person name="Wegmann U."/>
            <person name="Louis P."/>
            <person name="Goesmann A."/>
            <person name="Henrissat B."/>
            <person name="Duncan S.H."/>
            <person name="Flint H.J."/>
        </authorList>
    </citation>
    <scope>NUCLEOTIDE SEQUENCE</scope>
    <source>
        <strain evidence="6">NBRC 107169</strain>
    </source>
</reference>
<evidence type="ECO:0000256" key="1">
    <source>
        <dbReference type="ARBA" id="ARBA00022481"/>
    </source>
</evidence>
<dbReference type="SMART" id="SM00283">
    <property type="entry name" value="MA"/>
    <property type="match status" value="1"/>
</dbReference>
<dbReference type="Pfam" id="PF18947">
    <property type="entry name" value="HAMP_2"/>
    <property type="match status" value="1"/>
</dbReference>
<dbReference type="Pfam" id="PF00015">
    <property type="entry name" value="MCPsignal"/>
    <property type="match status" value="1"/>
</dbReference>